<dbReference type="EMBL" id="JAJITD010000027">
    <property type="protein sequence ID" value="MCC8397375.1"/>
    <property type="molecule type" value="Genomic_DNA"/>
</dbReference>
<evidence type="ECO:0000256" key="2">
    <source>
        <dbReference type="SAM" id="MobiDB-lite"/>
    </source>
</evidence>
<dbReference type="InterPro" id="IPR051015">
    <property type="entry name" value="EvgA-like"/>
</dbReference>
<proteinExistence type="predicted"/>
<dbReference type="CDD" id="cd17535">
    <property type="entry name" value="REC_NarL-like"/>
    <property type="match status" value="1"/>
</dbReference>
<dbReference type="InterPro" id="IPR001789">
    <property type="entry name" value="Sig_transdc_resp-reg_receiver"/>
</dbReference>
<comment type="caution">
    <text evidence="4">The sequence shown here is derived from an EMBL/GenBank/DDBJ whole genome shotgun (WGS) entry which is preliminary data.</text>
</comment>
<accession>A0ABS8K5E1</accession>
<feature type="modified residue" description="4-aspartylphosphate" evidence="1">
    <location>
        <position position="7"/>
    </location>
</feature>
<keyword evidence="1" id="KW-0597">Phosphoprotein</keyword>
<dbReference type="PROSITE" id="PS50110">
    <property type="entry name" value="RESPONSE_REGULATORY"/>
    <property type="match status" value="1"/>
</dbReference>
<feature type="domain" description="Response regulatory" evidence="3">
    <location>
        <begin position="1"/>
        <end position="72"/>
    </location>
</feature>
<dbReference type="InterPro" id="IPR058245">
    <property type="entry name" value="NreC/VraR/RcsB-like_REC"/>
</dbReference>
<protein>
    <submittedName>
        <fullName evidence="4">Response regulator transcription factor</fullName>
    </submittedName>
</protein>
<name>A0ABS8K5E1_9BURK</name>
<feature type="region of interest" description="Disordered" evidence="2">
    <location>
        <begin position="118"/>
        <end position="142"/>
    </location>
</feature>
<organism evidence="4 5">
    <name type="scientific">Paraburkholderia sejongensis</name>
    <dbReference type="NCBI Taxonomy" id="2886946"/>
    <lineage>
        <taxon>Bacteria</taxon>
        <taxon>Pseudomonadati</taxon>
        <taxon>Pseudomonadota</taxon>
        <taxon>Betaproteobacteria</taxon>
        <taxon>Burkholderiales</taxon>
        <taxon>Burkholderiaceae</taxon>
        <taxon>Paraburkholderia</taxon>
    </lineage>
</organism>
<gene>
    <name evidence="4" type="ORF">LJ656_32965</name>
</gene>
<evidence type="ECO:0000313" key="5">
    <source>
        <dbReference type="Proteomes" id="UP001431019"/>
    </source>
</evidence>
<dbReference type="Gene3D" id="3.40.50.2300">
    <property type="match status" value="1"/>
</dbReference>
<evidence type="ECO:0000313" key="4">
    <source>
        <dbReference type="EMBL" id="MCC8397375.1"/>
    </source>
</evidence>
<evidence type="ECO:0000256" key="1">
    <source>
        <dbReference type="PROSITE-ProRule" id="PRU00169"/>
    </source>
</evidence>
<dbReference type="SUPFAM" id="SSF52172">
    <property type="entry name" value="CheY-like"/>
    <property type="match status" value="1"/>
</dbReference>
<dbReference type="PANTHER" id="PTHR45566:SF1">
    <property type="entry name" value="HTH-TYPE TRANSCRIPTIONAL REGULATOR YHJB-RELATED"/>
    <property type="match status" value="1"/>
</dbReference>
<dbReference type="PANTHER" id="PTHR45566">
    <property type="entry name" value="HTH-TYPE TRANSCRIPTIONAL REGULATOR YHJB-RELATED"/>
    <property type="match status" value="1"/>
</dbReference>
<sequence length="142" mass="15656">MDVIVLDLMLPGIGGLPALKEFARVRPELPIIMLSSSEDPRNAREAFANGALGYVPKSSSRYALLSAIKIVLNDDLYVPKLLVEQRSERRSTFASQAGASLSLTERQIEVLRLVSEAPAQQDHRGRTGTFGEDRQNSHHCNI</sequence>
<evidence type="ECO:0000259" key="3">
    <source>
        <dbReference type="PROSITE" id="PS50110"/>
    </source>
</evidence>
<feature type="compositionally biased region" description="Basic and acidic residues" evidence="2">
    <location>
        <begin position="121"/>
        <end position="136"/>
    </location>
</feature>
<keyword evidence="5" id="KW-1185">Reference proteome</keyword>
<dbReference type="InterPro" id="IPR011006">
    <property type="entry name" value="CheY-like_superfamily"/>
</dbReference>
<dbReference type="Pfam" id="PF00072">
    <property type="entry name" value="Response_reg"/>
    <property type="match status" value="1"/>
</dbReference>
<reference evidence="4 5" key="1">
    <citation type="submission" date="2021-11" db="EMBL/GenBank/DDBJ databases">
        <authorList>
            <person name="Oh E.-T."/>
            <person name="Kim S.-B."/>
        </authorList>
    </citation>
    <scope>NUCLEOTIDE SEQUENCE [LARGE SCALE GENOMIC DNA]</scope>
    <source>
        <strain evidence="4 5">MMS20-SJTR3</strain>
    </source>
</reference>
<dbReference type="Proteomes" id="UP001431019">
    <property type="component" value="Unassembled WGS sequence"/>
</dbReference>